<name>A0A8J5NAK0_HOMAM</name>
<feature type="chain" id="PRO_5035174510" evidence="1">
    <location>
        <begin position="23"/>
        <end position="601"/>
    </location>
</feature>
<dbReference type="InterPro" id="IPR032062">
    <property type="entry name" value="DUF4803"/>
</dbReference>
<proteinExistence type="predicted"/>
<evidence type="ECO:0000313" key="3">
    <source>
        <dbReference type="Proteomes" id="UP000747542"/>
    </source>
</evidence>
<protein>
    <submittedName>
        <fullName evidence="2">Uncharacterized protein</fullName>
    </submittedName>
</protein>
<dbReference type="EMBL" id="JAHLQT010004419">
    <property type="protein sequence ID" value="KAG7175978.1"/>
    <property type="molecule type" value="Genomic_DNA"/>
</dbReference>
<feature type="signal peptide" evidence="1">
    <location>
        <begin position="1"/>
        <end position="22"/>
    </location>
</feature>
<dbReference type="Proteomes" id="UP000747542">
    <property type="component" value="Unassembled WGS sequence"/>
</dbReference>
<sequence>MGKRRWWVVVMMVVLLTGTTSALWKEFTDAQKLERDTLKLLTPILGDVDAALVTLIDPGKVGLGVDKFIKIVVDQMFNVSPNDVDFVSSSTMRDRKLLGLFQLLSRRLDLLENGAHGIISSLRDVGKERSDLVEDHTLRDFANSVLSHDHHCVMASMTHLHSLAAPEGAHGSNSPLLVHSQSPQQIMRGLYTVLSLTQARGYAMLEFARMVLRAYNEGNFTAEQRVSKGLYLQYSEDMLREARKLQLRESQDFLRCDPPEHQEGKTYGYIENEVDMNVDGTCIKTCEYYQHTKSEGCHYQETKFCGKQRQCLGTIHDCQYNDADAWICQSQKPYRRYDYIRYENGLQLGGSNSCAVPSLKVDSWIRWFVRCAYCLCLCDDGNSPTTDRYISLTPAITDTRNNMIVTGVRFTKQRRVIHLQVQQGQALPQGQVNVSTIHWVDVEPINVFRSGYEEGNHYMKLSYENRSVDLDRLTAPVGHVVTGVRLRMLGSHVNLEVQITPISFTSGELKPYKSYWISNDNTPVNTKNPRQQFLTSSPDDPTKFPFPSIQDSKPNTYMRFGPTDRIKDVAQLTVPFFDAQDVAPSPSTWFSGIHYIFYTHK</sequence>
<dbReference type="PANTHER" id="PTHR47890:SF1">
    <property type="entry name" value="LD24308P"/>
    <property type="match status" value="1"/>
</dbReference>
<evidence type="ECO:0000256" key="1">
    <source>
        <dbReference type="SAM" id="SignalP"/>
    </source>
</evidence>
<accession>A0A8J5NAK0</accession>
<dbReference type="AlphaFoldDB" id="A0A8J5NAK0"/>
<dbReference type="PANTHER" id="PTHR47890">
    <property type="entry name" value="LD24308P"/>
    <property type="match status" value="1"/>
</dbReference>
<keyword evidence="1" id="KW-0732">Signal</keyword>
<evidence type="ECO:0000313" key="2">
    <source>
        <dbReference type="EMBL" id="KAG7175978.1"/>
    </source>
</evidence>
<keyword evidence="3" id="KW-1185">Reference proteome</keyword>
<organism evidence="2 3">
    <name type="scientific">Homarus americanus</name>
    <name type="common">American lobster</name>
    <dbReference type="NCBI Taxonomy" id="6706"/>
    <lineage>
        <taxon>Eukaryota</taxon>
        <taxon>Metazoa</taxon>
        <taxon>Ecdysozoa</taxon>
        <taxon>Arthropoda</taxon>
        <taxon>Crustacea</taxon>
        <taxon>Multicrustacea</taxon>
        <taxon>Malacostraca</taxon>
        <taxon>Eumalacostraca</taxon>
        <taxon>Eucarida</taxon>
        <taxon>Decapoda</taxon>
        <taxon>Pleocyemata</taxon>
        <taxon>Astacidea</taxon>
        <taxon>Nephropoidea</taxon>
        <taxon>Nephropidae</taxon>
        <taxon>Homarus</taxon>
    </lineage>
</organism>
<reference evidence="2" key="1">
    <citation type="journal article" date="2021" name="Sci. Adv.">
        <title>The American lobster genome reveals insights on longevity, neural, and immune adaptations.</title>
        <authorList>
            <person name="Polinski J.M."/>
            <person name="Zimin A.V."/>
            <person name="Clark K.F."/>
            <person name="Kohn A.B."/>
            <person name="Sadowski N."/>
            <person name="Timp W."/>
            <person name="Ptitsyn A."/>
            <person name="Khanna P."/>
            <person name="Romanova D.Y."/>
            <person name="Williams P."/>
            <person name="Greenwood S.J."/>
            <person name="Moroz L.L."/>
            <person name="Walt D.R."/>
            <person name="Bodnar A.G."/>
        </authorList>
    </citation>
    <scope>NUCLEOTIDE SEQUENCE</scope>
    <source>
        <strain evidence="2">GMGI-L3</strain>
    </source>
</reference>
<comment type="caution">
    <text evidence="2">The sequence shown here is derived from an EMBL/GenBank/DDBJ whole genome shotgun (WGS) entry which is preliminary data.</text>
</comment>
<feature type="non-terminal residue" evidence="2">
    <location>
        <position position="1"/>
    </location>
</feature>
<gene>
    <name evidence="2" type="ORF">Hamer_G016930</name>
</gene>
<dbReference type="Pfam" id="PF16061">
    <property type="entry name" value="DUF4803"/>
    <property type="match status" value="1"/>
</dbReference>